<evidence type="ECO:0000313" key="11">
    <source>
        <dbReference type="EMBL" id="RAU22776.1"/>
    </source>
</evidence>
<evidence type="ECO:0000256" key="1">
    <source>
        <dbReference type="ARBA" id="ARBA00001625"/>
    </source>
</evidence>
<dbReference type="PRINTS" id="PR00377">
    <property type="entry name" value="IMPHPHTASES"/>
</dbReference>
<feature type="binding site" evidence="10">
    <location>
        <position position="93"/>
    </location>
    <ligand>
        <name>Mg(2+)</name>
        <dbReference type="ChEBI" id="CHEBI:18420"/>
        <label>2</label>
    </ligand>
</feature>
<dbReference type="InterPro" id="IPR050725">
    <property type="entry name" value="CysQ/Inositol_MonoPase"/>
</dbReference>
<keyword evidence="3 9" id="KW-1003">Cell membrane</keyword>
<feature type="binding site" evidence="10">
    <location>
        <position position="71"/>
    </location>
    <ligand>
        <name>Mg(2+)</name>
        <dbReference type="ChEBI" id="CHEBI:18420"/>
        <label>1</label>
        <note>catalytic</note>
    </ligand>
</feature>
<feature type="binding site" evidence="10">
    <location>
        <position position="94"/>
    </location>
    <ligand>
        <name>Mg(2+)</name>
        <dbReference type="ChEBI" id="CHEBI:18420"/>
        <label>1</label>
        <note>catalytic</note>
    </ligand>
</feature>
<feature type="binding site" evidence="9">
    <location>
        <position position="94"/>
    </location>
    <ligand>
        <name>Mg(2+)</name>
        <dbReference type="ChEBI" id="CHEBI:18420"/>
        <label>2</label>
    </ligand>
</feature>
<feature type="binding site" evidence="10">
    <location>
        <position position="91"/>
    </location>
    <ligand>
        <name>Mg(2+)</name>
        <dbReference type="ChEBI" id="CHEBI:18420"/>
        <label>1</label>
        <note>catalytic</note>
    </ligand>
</feature>
<sequence>MSLPADLATLLPALEDLARQAGAAILEVYHSDFEVRAKGDASPVTAADERAESIILPGLAALTPGIPVVAEEAAAAGHVPEVGDGPFWLVDPLDGTKEFVKRNGEFTVNIGLIANGVPAVGVVLAPAQGILWSGAAGRAFRVDESGRRDIRCRPLPAKGAVVLTSRSHRDPDKLAEWMKTYPEATLDFAGSSLKFCRLAEGVADLYPRFGPTSEWDTAAASAVLMAAGGAVDGPDGKPLAYAKPKFLNSGFFARGSS</sequence>
<dbReference type="HAMAP" id="MF_02095">
    <property type="entry name" value="CysQ"/>
    <property type="match status" value="1"/>
</dbReference>
<evidence type="ECO:0000256" key="4">
    <source>
        <dbReference type="ARBA" id="ARBA00022519"/>
    </source>
</evidence>
<feature type="binding site" evidence="9">
    <location>
        <position position="216"/>
    </location>
    <ligand>
        <name>Mg(2+)</name>
        <dbReference type="ChEBI" id="CHEBI:18420"/>
        <label>2</label>
    </ligand>
</feature>
<dbReference type="GO" id="GO:0050427">
    <property type="term" value="P:3'-phosphoadenosine 5'-phosphosulfate metabolic process"/>
    <property type="evidence" value="ECO:0007669"/>
    <property type="project" value="TreeGrafter"/>
</dbReference>
<evidence type="ECO:0000256" key="3">
    <source>
        <dbReference type="ARBA" id="ARBA00022475"/>
    </source>
</evidence>
<dbReference type="Gene3D" id="3.40.190.80">
    <property type="match status" value="1"/>
</dbReference>
<keyword evidence="6 9" id="KW-0378">Hydrolase</keyword>
<dbReference type="Proteomes" id="UP000251075">
    <property type="component" value="Unassembled WGS sequence"/>
</dbReference>
<dbReference type="Pfam" id="PF00459">
    <property type="entry name" value="Inositol_P"/>
    <property type="match status" value="1"/>
</dbReference>
<comment type="cofactor">
    <cofactor evidence="9 10">
        <name>Mg(2+)</name>
        <dbReference type="ChEBI" id="CHEBI:18420"/>
    </cofactor>
</comment>
<dbReference type="AlphaFoldDB" id="A0A364P0E1"/>
<dbReference type="PANTHER" id="PTHR43028:SF5">
    <property type="entry name" value="3'(2'),5'-BISPHOSPHATE NUCLEOTIDASE 1"/>
    <property type="match status" value="1"/>
</dbReference>
<feature type="binding site" evidence="9">
    <location>
        <position position="71"/>
    </location>
    <ligand>
        <name>substrate</name>
    </ligand>
</feature>
<dbReference type="EC" id="3.1.3.7" evidence="9"/>
<dbReference type="RefSeq" id="WP_112142759.1">
    <property type="nucleotide sequence ID" value="NZ_PGTO01000003.1"/>
</dbReference>
<keyword evidence="5 9" id="KW-0479">Metal-binding</keyword>
<feature type="binding site" evidence="9">
    <location>
        <position position="216"/>
    </location>
    <ligand>
        <name>substrate</name>
    </ligand>
</feature>
<dbReference type="InterPro" id="IPR000760">
    <property type="entry name" value="Inositol_monophosphatase-like"/>
</dbReference>
<dbReference type="CDD" id="cd01638">
    <property type="entry name" value="CysQ"/>
    <property type="match status" value="1"/>
</dbReference>
<evidence type="ECO:0000256" key="10">
    <source>
        <dbReference type="PIRSR" id="PIRSR600760-2"/>
    </source>
</evidence>
<dbReference type="PANTHER" id="PTHR43028">
    <property type="entry name" value="3'(2'),5'-BISPHOSPHATE NUCLEOTIDASE 1"/>
    <property type="match status" value="1"/>
</dbReference>
<protein>
    <recommendedName>
        <fullName evidence="9">3'(2'),5'-bisphosphate nucleotidase CysQ</fullName>
        <ecNumber evidence="9">3.1.3.7</ecNumber>
    </recommendedName>
    <alternativeName>
        <fullName evidence="9">3'(2'),5-bisphosphonucleoside 3'(2')-phosphohydrolase</fullName>
    </alternativeName>
    <alternativeName>
        <fullName evidence="9">3'-phosphoadenosine 5'-phosphate phosphatase</fullName>
        <shortName evidence="9">PAP phosphatase</shortName>
    </alternativeName>
</protein>
<evidence type="ECO:0000313" key="12">
    <source>
        <dbReference type="Proteomes" id="UP000251075"/>
    </source>
</evidence>
<dbReference type="GO" id="GO:0008441">
    <property type="term" value="F:3'(2'),5'-bisphosphate nucleotidase activity"/>
    <property type="evidence" value="ECO:0007669"/>
    <property type="project" value="UniProtKB-UniRule"/>
</dbReference>
<keyword evidence="4 9" id="KW-0997">Cell inner membrane</keyword>
<dbReference type="EMBL" id="PGTO01000003">
    <property type="protein sequence ID" value="RAU22776.1"/>
    <property type="molecule type" value="Genomic_DNA"/>
</dbReference>
<evidence type="ECO:0000256" key="5">
    <source>
        <dbReference type="ARBA" id="ARBA00022723"/>
    </source>
</evidence>
<dbReference type="PROSITE" id="PS00629">
    <property type="entry name" value="IMP_1"/>
    <property type="match status" value="1"/>
</dbReference>
<dbReference type="InterPro" id="IPR020583">
    <property type="entry name" value="Inositol_monoP_metal-BS"/>
</dbReference>
<comment type="caution">
    <text evidence="11">The sequence shown here is derived from an EMBL/GenBank/DDBJ whole genome shotgun (WGS) entry which is preliminary data.</text>
</comment>
<evidence type="ECO:0000256" key="2">
    <source>
        <dbReference type="ARBA" id="ARBA00005289"/>
    </source>
</evidence>
<dbReference type="Gene3D" id="3.30.540.10">
    <property type="entry name" value="Fructose-1,6-Bisphosphatase, subunit A, domain 1"/>
    <property type="match status" value="1"/>
</dbReference>
<evidence type="ECO:0000256" key="9">
    <source>
        <dbReference type="HAMAP-Rule" id="MF_02095"/>
    </source>
</evidence>
<keyword evidence="8 9" id="KW-0472">Membrane</keyword>
<feature type="binding site" evidence="9">
    <location>
        <position position="71"/>
    </location>
    <ligand>
        <name>Mg(2+)</name>
        <dbReference type="ChEBI" id="CHEBI:18420"/>
        <label>1</label>
    </ligand>
</feature>
<dbReference type="GO" id="GO:0000103">
    <property type="term" value="P:sulfate assimilation"/>
    <property type="evidence" value="ECO:0007669"/>
    <property type="project" value="TreeGrafter"/>
</dbReference>
<dbReference type="SUPFAM" id="SSF56655">
    <property type="entry name" value="Carbohydrate phosphatase"/>
    <property type="match status" value="1"/>
</dbReference>
<comment type="similarity">
    <text evidence="2 9">Belongs to the inositol monophosphatase superfamily. CysQ family.</text>
</comment>
<dbReference type="NCBIfam" id="TIGR01331">
    <property type="entry name" value="bisphos_cysQ"/>
    <property type="match status" value="1"/>
</dbReference>
<dbReference type="GO" id="GO:0000287">
    <property type="term" value="F:magnesium ion binding"/>
    <property type="evidence" value="ECO:0007669"/>
    <property type="project" value="UniProtKB-UniRule"/>
</dbReference>
<reference evidence="11 12" key="1">
    <citation type="submission" date="2017-11" db="EMBL/GenBank/DDBJ databases">
        <title>Draft genome sequence of magnetotactic bacterium Magnetospirillum kuznetsovii LBB-42.</title>
        <authorList>
            <person name="Grouzdev D.S."/>
            <person name="Rysina M.S."/>
            <person name="Baslerov R.V."/>
            <person name="Koziaeva V."/>
        </authorList>
    </citation>
    <scope>NUCLEOTIDE SEQUENCE [LARGE SCALE GENOMIC DNA]</scope>
    <source>
        <strain evidence="11 12">LBB-42</strain>
    </source>
</reference>
<feature type="binding site" evidence="10">
    <location>
        <position position="216"/>
    </location>
    <ligand>
        <name>Mg(2+)</name>
        <dbReference type="ChEBI" id="CHEBI:18420"/>
        <label>1</label>
        <note>catalytic</note>
    </ligand>
</feature>
<dbReference type="GO" id="GO:0005886">
    <property type="term" value="C:plasma membrane"/>
    <property type="evidence" value="ECO:0007669"/>
    <property type="project" value="UniProtKB-SubCell"/>
</dbReference>
<feature type="binding site" evidence="9">
    <location>
        <begin position="93"/>
        <end position="96"/>
    </location>
    <ligand>
        <name>substrate</name>
    </ligand>
</feature>
<proteinExistence type="inferred from homology"/>
<feature type="binding site" evidence="9">
    <location>
        <position position="93"/>
    </location>
    <ligand>
        <name>Mg(2+)</name>
        <dbReference type="ChEBI" id="CHEBI:18420"/>
        <label>1</label>
    </ligand>
</feature>
<comment type="function">
    <text evidence="9">Converts adenosine-3',5'-bisphosphate (PAP) to AMP.</text>
</comment>
<dbReference type="InterPro" id="IPR006240">
    <property type="entry name" value="CysQ"/>
</dbReference>
<dbReference type="GO" id="GO:0046854">
    <property type="term" value="P:phosphatidylinositol phosphate biosynthetic process"/>
    <property type="evidence" value="ECO:0007669"/>
    <property type="project" value="InterPro"/>
</dbReference>
<evidence type="ECO:0000256" key="8">
    <source>
        <dbReference type="ARBA" id="ARBA00023136"/>
    </source>
</evidence>
<dbReference type="PROSITE" id="PS00630">
    <property type="entry name" value="IMP_2"/>
    <property type="match status" value="1"/>
</dbReference>
<name>A0A364P0E1_9PROT</name>
<dbReference type="OrthoDB" id="9785695at2"/>
<accession>A0A364P0E1</accession>
<dbReference type="InterPro" id="IPR020550">
    <property type="entry name" value="Inositol_monophosphatase_CS"/>
</dbReference>
<evidence type="ECO:0000256" key="6">
    <source>
        <dbReference type="ARBA" id="ARBA00022801"/>
    </source>
</evidence>
<keyword evidence="7 9" id="KW-0460">Magnesium</keyword>
<feature type="binding site" evidence="9">
    <location>
        <position position="91"/>
    </location>
    <ligand>
        <name>Mg(2+)</name>
        <dbReference type="ChEBI" id="CHEBI:18420"/>
        <label>2</label>
    </ligand>
</feature>
<organism evidence="11 12">
    <name type="scientific">Paramagnetospirillum kuznetsovii</name>
    <dbReference type="NCBI Taxonomy" id="2053833"/>
    <lineage>
        <taxon>Bacteria</taxon>
        <taxon>Pseudomonadati</taxon>
        <taxon>Pseudomonadota</taxon>
        <taxon>Alphaproteobacteria</taxon>
        <taxon>Rhodospirillales</taxon>
        <taxon>Magnetospirillaceae</taxon>
        <taxon>Paramagnetospirillum</taxon>
    </lineage>
</organism>
<gene>
    <name evidence="9 11" type="primary">cysQ</name>
    <name evidence="11" type="ORF">CU669_05135</name>
</gene>
<evidence type="ECO:0000256" key="7">
    <source>
        <dbReference type="ARBA" id="ARBA00022842"/>
    </source>
</evidence>
<comment type="catalytic activity">
    <reaction evidence="1 9">
        <text>adenosine 3',5'-bisphosphate + H2O = AMP + phosphate</text>
        <dbReference type="Rhea" id="RHEA:10040"/>
        <dbReference type="ChEBI" id="CHEBI:15377"/>
        <dbReference type="ChEBI" id="CHEBI:43474"/>
        <dbReference type="ChEBI" id="CHEBI:58343"/>
        <dbReference type="ChEBI" id="CHEBI:456215"/>
        <dbReference type="EC" id="3.1.3.7"/>
    </reaction>
</comment>
<comment type="subcellular location">
    <subcellularLocation>
        <location evidence="9">Cell inner membrane</location>
        <topology evidence="9">Peripheral membrane protein</topology>
        <orientation evidence="9">Cytoplasmic side</orientation>
    </subcellularLocation>
</comment>
<feature type="binding site" evidence="9">
    <location>
        <position position="91"/>
    </location>
    <ligand>
        <name>Mg(2+)</name>
        <dbReference type="ChEBI" id="CHEBI:18420"/>
        <label>1</label>
    </ligand>
</feature>
<keyword evidence="12" id="KW-1185">Reference proteome</keyword>